<protein>
    <submittedName>
        <fullName evidence="1">Transposase</fullName>
    </submittedName>
</protein>
<reference evidence="1 2" key="1">
    <citation type="journal article" date="2021" name="Elife">
        <title>Chloroplast acquisition without the gene transfer in kleptoplastic sea slugs, Plakobranchus ocellatus.</title>
        <authorList>
            <person name="Maeda T."/>
            <person name="Takahashi S."/>
            <person name="Yoshida T."/>
            <person name="Shimamura S."/>
            <person name="Takaki Y."/>
            <person name="Nagai Y."/>
            <person name="Toyoda A."/>
            <person name="Suzuki Y."/>
            <person name="Arimoto A."/>
            <person name="Ishii H."/>
            <person name="Satoh N."/>
            <person name="Nishiyama T."/>
            <person name="Hasebe M."/>
            <person name="Maruyama T."/>
            <person name="Minagawa J."/>
            <person name="Obokata J."/>
            <person name="Shigenobu S."/>
        </authorList>
    </citation>
    <scope>NUCLEOTIDE SEQUENCE [LARGE SCALE GENOMIC DNA]</scope>
</reference>
<dbReference type="EMBL" id="BMAT01008284">
    <property type="protein sequence ID" value="GFR81630.1"/>
    <property type="molecule type" value="Genomic_DNA"/>
</dbReference>
<keyword evidence="2" id="KW-1185">Reference proteome</keyword>
<accession>A0AAV4G9B8</accession>
<proteinExistence type="predicted"/>
<organism evidence="1 2">
    <name type="scientific">Elysia marginata</name>
    <dbReference type="NCBI Taxonomy" id="1093978"/>
    <lineage>
        <taxon>Eukaryota</taxon>
        <taxon>Metazoa</taxon>
        <taxon>Spiralia</taxon>
        <taxon>Lophotrochozoa</taxon>
        <taxon>Mollusca</taxon>
        <taxon>Gastropoda</taxon>
        <taxon>Heterobranchia</taxon>
        <taxon>Euthyneura</taxon>
        <taxon>Panpulmonata</taxon>
        <taxon>Sacoglossa</taxon>
        <taxon>Placobranchoidea</taxon>
        <taxon>Plakobranchidae</taxon>
        <taxon>Elysia</taxon>
    </lineage>
</organism>
<dbReference type="Proteomes" id="UP000762676">
    <property type="component" value="Unassembled WGS sequence"/>
</dbReference>
<evidence type="ECO:0000313" key="1">
    <source>
        <dbReference type="EMBL" id="GFR81630.1"/>
    </source>
</evidence>
<evidence type="ECO:0000313" key="2">
    <source>
        <dbReference type="Proteomes" id="UP000762676"/>
    </source>
</evidence>
<name>A0AAV4G9B8_9GAST</name>
<comment type="caution">
    <text evidence="1">The sequence shown here is derived from an EMBL/GenBank/DDBJ whole genome shotgun (WGS) entry which is preliminary data.</text>
</comment>
<dbReference type="AlphaFoldDB" id="A0AAV4G9B8"/>
<gene>
    <name evidence="1" type="ORF">ElyMa_004075400</name>
</gene>
<sequence length="105" mass="12439">MRTQLVLTSSSKCDRRMKICEIDLKLEIPNSTVHEIVHDTLGYRKVSARLASKILMEDHKLQRVEISRRDAFFCGSNKTMEMRIRRILVWGLVETFKQRVTYLRI</sequence>